<evidence type="ECO:0000256" key="1">
    <source>
        <dbReference type="SAM" id="MobiDB-lite"/>
    </source>
</evidence>
<dbReference type="InterPro" id="IPR004291">
    <property type="entry name" value="Transposase_IS66_central"/>
</dbReference>
<dbReference type="InterPro" id="IPR052344">
    <property type="entry name" value="Transposase-related"/>
</dbReference>
<feature type="domain" description="Transposase IS66 C-terminal" evidence="5">
    <location>
        <begin position="521"/>
        <end position="558"/>
    </location>
</feature>
<feature type="domain" description="Transposase IS66 zinc-finger binding" evidence="3">
    <location>
        <begin position="171"/>
        <end position="213"/>
    </location>
</feature>
<dbReference type="PANTHER" id="PTHR33678:SF1">
    <property type="entry name" value="BLL1576 PROTEIN"/>
    <property type="match status" value="1"/>
</dbReference>
<feature type="domain" description="Transposase IS66 central" evidence="2">
    <location>
        <begin position="228"/>
        <end position="514"/>
    </location>
</feature>
<evidence type="ECO:0000259" key="3">
    <source>
        <dbReference type="Pfam" id="PF13005"/>
    </source>
</evidence>
<sequence length="571" mass="64008">MASSEFGQRPPLTSPTLHASGGHRLATSRTNVAAHTRRMRRCSGTHRYTSMLYTAEHAGHLPDDIDALKRIIASRDETIARLLSEIARLKRWQYGRSSKRVAELMGQLQLALCDLPIPEQDFDVPAAAKLSDEDAGLEATGTPKVISLRRKPRQLPAHLPRETIVHAPTNCGCPKCGAKMRALGEDVSEMLDYVPDYFKVLRHVRPKLSCSRCAMVVQEAAPSRPITRGMAGAGLLAQVVTAKYADHTALYRQAGIYRRAGIELNRATLASWVREAAELLQPLADALGRYVREGEKIHTDDTPLPVLEPGRGKMRTARLWTYVRDERSAASRAPPAVWYRYSADRKGERPREHLMGYSGILQADAYSGYDALYRDGTIVEAACWAHARRKFYDLYELDHSTIAEQALRRIGALYAVEREIRGQTPDERLSVRQQRCEFLLLSLKAWLEHTLSQISVKSGLAKVIKYSLTHWRALTRYCEDGRIEVDNNTAERAIRPLVLGRRNYLFAGSDAGGHSAAVIYSLIGTARLNGVEPFAYLRAVFERVADHPINHIDELLPWRVVPTEHVEQQAA</sequence>
<evidence type="ECO:0000259" key="5">
    <source>
        <dbReference type="Pfam" id="PF13817"/>
    </source>
</evidence>
<evidence type="ECO:0000313" key="6">
    <source>
        <dbReference type="EMBL" id="CBW74833.1"/>
    </source>
</evidence>
<evidence type="ECO:0000259" key="4">
    <source>
        <dbReference type="Pfam" id="PF13007"/>
    </source>
</evidence>
<dbReference type="KEGG" id="brh:RBRH_03770"/>
<accession>E5AQF1</accession>
<organism evidence="6 7">
    <name type="scientific">Mycetohabitans rhizoxinica (strain DSM 19002 / CIP 109453 / HKI 454)</name>
    <name type="common">Paraburkholderia rhizoxinica</name>
    <dbReference type="NCBI Taxonomy" id="882378"/>
    <lineage>
        <taxon>Bacteria</taxon>
        <taxon>Pseudomonadati</taxon>
        <taxon>Pseudomonadota</taxon>
        <taxon>Betaproteobacteria</taxon>
        <taxon>Burkholderiales</taxon>
        <taxon>Burkholderiaceae</taxon>
        <taxon>Mycetohabitans</taxon>
    </lineage>
</organism>
<evidence type="ECO:0000259" key="2">
    <source>
        <dbReference type="Pfam" id="PF03050"/>
    </source>
</evidence>
<dbReference type="Pfam" id="PF13817">
    <property type="entry name" value="DDE_Tnp_IS66_C"/>
    <property type="match status" value="1"/>
</dbReference>
<dbReference type="eggNOG" id="COG2433">
    <property type="taxonomic scope" value="Bacteria"/>
</dbReference>
<dbReference type="STRING" id="882378.RBRH_03770"/>
<dbReference type="Pfam" id="PF13005">
    <property type="entry name" value="zf-IS66"/>
    <property type="match status" value="1"/>
</dbReference>
<feature type="domain" description="Transposase TnpC homeodomain" evidence="4">
    <location>
        <begin position="81"/>
        <end position="164"/>
    </location>
</feature>
<dbReference type="Pfam" id="PF13007">
    <property type="entry name" value="LZ_Tnp_IS66"/>
    <property type="match status" value="1"/>
</dbReference>
<protein>
    <submittedName>
        <fullName evidence="6">Transposase</fullName>
    </submittedName>
</protein>
<dbReference type="InterPro" id="IPR039552">
    <property type="entry name" value="IS66_C"/>
</dbReference>
<feature type="region of interest" description="Disordered" evidence="1">
    <location>
        <begin position="1"/>
        <end position="39"/>
    </location>
</feature>
<dbReference type="InterPro" id="IPR024474">
    <property type="entry name" value="Znf_dom_IS66"/>
</dbReference>
<dbReference type="EMBL" id="FR687359">
    <property type="protein sequence ID" value="CBW74833.1"/>
    <property type="molecule type" value="Genomic_DNA"/>
</dbReference>
<dbReference type="NCBIfam" id="NF033517">
    <property type="entry name" value="transpos_IS66"/>
    <property type="match status" value="1"/>
</dbReference>
<name>E5AQF1_MYCRK</name>
<reference evidence="6 7" key="1">
    <citation type="journal article" date="2011" name="J. Bacteriol.">
        <title>Complete genome sequence of Burkholderia rhizoxinica, an endosymbiont of Rhizopus microsporus.</title>
        <authorList>
            <person name="Lackner G."/>
            <person name="Moebius N."/>
            <person name="Partida-Martinez L."/>
            <person name="Hertweck C."/>
        </authorList>
    </citation>
    <scope>NUCLEOTIDE SEQUENCE [LARGE SCALE GENOMIC DNA]</scope>
    <source>
        <strain evidence="7">DSM 19002 / CIP 109453 / HKI 454</strain>
    </source>
</reference>
<dbReference type="Proteomes" id="UP000007437">
    <property type="component" value="Chromosome"/>
</dbReference>
<dbReference type="HOGENOM" id="CLU_023034_0_1_4"/>
<dbReference type="InterPro" id="IPR024463">
    <property type="entry name" value="Transposase_TnpC_homeodom"/>
</dbReference>
<proteinExistence type="predicted"/>
<dbReference type="Pfam" id="PF03050">
    <property type="entry name" value="DDE_Tnp_IS66"/>
    <property type="match status" value="1"/>
</dbReference>
<dbReference type="AlphaFoldDB" id="E5AQF1"/>
<dbReference type="PANTHER" id="PTHR33678">
    <property type="entry name" value="BLL1576 PROTEIN"/>
    <property type="match status" value="1"/>
</dbReference>
<gene>
    <name evidence="6" type="ordered locus">RBRH_03770</name>
</gene>
<evidence type="ECO:0000313" key="7">
    <source>
        <dbReference type="Proteomes" id="UP000007437"/>
    </source>
</evidence>